<evidence type="ECO:0000313" key="3">
    <source>
        <dbReference type="Proteomes" id="UP000799539"/>
    </source>
</evidence>
<name>A0A6A6F0S2_9PEZI</name>
<dbReference type="EMBL" id="ML992711">
    <property type="protein sequence ID" value="KAF2206840.1"/>
    <property type="molecule type" value="Genomic_DNA"/>
</dbReference>
<dbReference type="OrthoDB" id="2142961at2759"/>
<feature type="compositionally biased region" description="Polar residues" evidence="1">
    <location>
        <begin position="319"/>
        <end position="349"/>
    </location>
</feature>
<feature type="compositionally biased region" description="Polar residues" evidence="1">
    <location>
        <begin position="213"/>
        <end position="223"/>
    </location>
</feature>
<gene>
    <name evidence="2" type="ORF">CERZMDRAFT_103007</name>
</gene>
<feature type="compositionally biased region" description="Polar residues" evidence="1">
    <location>
        <begin position="70"/>
        <end position="88"/>
    </location>
</feature>
<evidence type="ECO:0000313" key="2">
    <source>
        <dbReference type="EMBL" id="KAF2206840.1"/>
    </source>
</evidence>
<keyword evidence="3" id="KW-1185">Reference proteome</keyword>
<dbReference type="InterPro" id="IPR028322">
    <property type="entry name" value="PNRC-like_rgn"/>
</dbReference>
<dbReference type="GO" id="GO:0016071">
    <property type="term" value="P:mRNA metabolic process"/>
    <property type="evidence" value="ECO:0007669"/>
    <property type="project" value="UniProtKB-ARBA"/>
</dbReference>
<feature type="compositionally biased region" description="Basic and acidic residues" evidence="1">
    <location>
        <begin position="186"/>
        <end position="195"/>
    </location>
</feature>
<feature type="compositionally biased region" description="Low complexity" evidence="1">
    <location>
        <begin position="196"/>
        <end position="206"/>
    </location>
</feature>
<dbReference type="Proteomes" id="UP000799539">
    <property type="component" value="Unassembled WGS sequence"/>
</dbReference>
<sequence length="485" mass="51924">MADLTYMSDTTAPTAPGAQQGRQTQTTPSQGAKHNNRNRKSHHHPQTDGAVSDGALINPAASPRHRNYKQRQNSGAAQGRQQQDNMGQGNAPRGRPVSYAGGRVPATPAKEQAYAGPTFQASPAASALPMPKFSKSVPNAAARGSLSARLAAEKTSDSEQSSPEADVVAPVAPAQEVLNSPLDLFFKADREEKARSASQSQSQSQRPHLPSTEPRNSFVQASRSALLDELSNDSAMPGPRTVPSTNGRPQMGHRAVSSPGVAPQHAETVEEERRARTQNLKDMLFSAAIRPSNQPNNLARTPSGSNTPNNHFHSPSPFNPQQGQASQPRSHSGPTTPQPNYEQQQQYDNYSLHYGNRNLSPLFKASRTDTPPRPSSLRQEMAGDTSSNADSAVALGDPYSPNTFARTYLNHTARTAGPVEMPPLPFNNHPAAFHGSTIGSSTQPVNAQHGVPEQAANTTGSAARGNELRDMSAESAELRRMLKIF</sequence>
<feature type="compositionally biased region" description="Basic residues" evidence="1">
    <location>
        <begin position="34"/>
        <end position="44"/>
    </location>
</feature>
<feature type="compositionally biased region" description="Low complexity" evidence="1">
    <location>
        <begin position="140"/>
        <end position="150"/>
    </location>
</feature>
<reference evidence="2" key="1">
    <citation type="journal article" date="2020" name="Stud. Mycol.">
        <title>101 Dothideomycetes genomes: a test case for predicting lifestyles and emergence of pathogens.</title>
        <authorList>
            <person name="Haridas S."/>
            <person name="Albert R."/>
            <person name="Binder M."/>
            <person name="Bloem J."/>
            <person name="Labutti K."/>
            <person name="Salamov A."/>
            <person name="Andreopoulos B."/>
            <person name="Baker S."/>
            <person name="Barry K."/>
            <person name="Bills G."/>
            <person name="Bluhm B."/>
            <person name="Cannon C."/>
            <person name="Castanera R."/>
            <person name="Culley D."/>
            <person name="Daum C."/>
            <person name="Ezra D."/>
            <person name="Gonzalez J."/>
            <person name="Henrissat B."/>
            <person name="Kuo A."/>
            <person name="Liang C."/>
            <person name="Lipzen A."/>
            <person name="Lutzoni F."/>
            <person name="Magnuson J."/>
            <person name="Mondo S."/>
            <person name="Nolan M."/>
            <person name="Ohm R."/>
            <person name="Pangilinan J."/>
            <person name="Park H.-J."/>
            <person name="Ramirez L."/>
            <person name="Alfaro M."/>
            <person name="Sun H."/>
            <person name="Tritt A."/>
            <person name="Yoshinaga Y."/>
            <person name="Zwiers L.-H."/>
            <person name="Turgeon B."/>
            <person name="Goodwin S."/>
            <person name="Spatafora J."/>
            <person name="Crous P."/>
            <person name="Grigoriev I."/>
        </authorList>
    </citation>
    <scope>NUCLEOTIDE SEQUENCE</scope>
    <source>
        <strain evidence="2">SCOH1-5</strain>
    </source>
</reference>
<protein>
    <submittedName>
        <fullName evidence="2">Uncharacterized protein</fullName>
    </submittedName>
</protein>
<accession>A0A6A6F0S2</accession>
<feature type="region of interest" description="Disordered" evidence="1">
    <location>
        <begin position="1"/>
        <end position="394"/>
    </location>
</feature>
<evidence type="ECO:0000256" key="1">
    <source>
        <dbReference type="SAM" id="MobiDB-lite"/>
    </source>
</evidence>
<feature type="compositionally biased region" description="Low complexity" evidence="1">
    <location>
        <begin position="163"/>
        <end position="177"/>
    </location>
</feature>
<dbReference type="Pfam" id="PF15365">
    <property type="entry name" value="PNRC"/>
    <property type="match status" value="1"/>
</dbReference>
<feature type="compositionally biased region" description="Polar residues" evidence="1">
    <location>
        <begin position="20"/>
        <end position="32"/>
    </location>
</feature>
<feature type="compositionally biased region" description="Polar residues" evidence="1">
    <location>
        <begin position="291"/>
        <end position="313"/>
    </location>
</feature>
<dbReference type="AlphaFoldDB" id="A0A6A6F0S2"/>
<proteinExistence type="predicted"/>
<organism evidence="2 3">
    <name type="scientific">Cercospora zeae-maydis SCOH1-5</name>
    <dbReference type="NCBI Taxonomy" id="717836"/>
    <lineage>
        <taxon>Eukaryota</taxon>
        <taxon>Fungi</taxon>
        <taxon>Dikarya</taxon>
        <taxon>Ascomycota</taxon>
        <taxon>Pezizomycotina</taxon>
        <taxon>Dothideomycetes</taxon>
        <taxon>Dothideomycetidae</taxon>
        <taxon>Mycosphaerellales</taxon>
        <taxon>Mycosphaerellaceae</taxon>
        <taxon>Cercospora</taxon>
    </lineage>
</organism>